<dbReference type="Pfam" id="PF00561">
    <property type="entry name" value="Abhydrolase_1"/>
    <property type="match status" value="1"/>
</dbReference>
<dbReference type="GO" id="GO:0016787">
    <property type="term" value="F:hydrolase activity"/>
    <property type="evidence" value="ECO:0007669"/>
    <property type="project" value="UniProtKB-KW"/>
</dbReference>
<sequence>MKPLPPTFALLASALLLAACEGGPRQQVGIHADAAGRLHYGELSFEPCALAAPGGSSVEAQCTTYEVPEDHASPDGRRISLSIALVPARGMAAPDPVYMIAGGPGQSAIESFPMVADAFSDVSRNRHVVLVDARGTGGSNPLHCSGFNDDDALADPANDDLAAVVRMTEACRDELAQRADLRHYATGDHVRDLELVRQALGVEQVNLVGVSYGTRVAQQYAATYPAQTRALVLDSVVPNTLVLGQEHARNLEDALDAQFARCRDDQACLANLGDPRAQLATVRERLRAGGIAPVRYRDPVSGEWREEVPREIHLVSLLRLYAYHPSMAATLPLLLHEASQERYESLLAQSRMLTTQVGDSMAMGMGLSVSCTDDVHELADPPQGEDATVLGTLLVDAMRAQCSVWPRGTRAEGFREPLSGALPVLAVSGEHDPVTPPRYGDAVVERLANARHLVLPGQGHSVLGAGCMPKLFAQFLETTDAASLDAGCLERLSAQPPFAGNYGWEP</sequence>
<keyword evidence="3" id="KW-0378">Hydrolase</keyword>
<dbReference type="Proteomes" id="UP000315949">
    <property type="component" value="Unassembled WGS sequence"/>
</dbReference>
<evidence type="ECO:0000256" key="1">
    <source>
        <dbReference type="SAM" id="SignalP"/>
    </source>
</evidence>
<evidence type="ECO:0000259" key="2">
    <source>
        <dbReference type="Pfam" id="PF00561"/>
    </source>
</evidence>
<organism evidence="3 4">
    <name type="scientific">Luteimonas wenzhouensis</name>
    <dbReference type="NCBI Taxonomy" id="2599615"/>
    <lineage>
        <taxon>Bacteria</taxon>
        <taxon>Pseudomonadati</taxon>
        <taxon>Pseudomonadota</taxon>
        <taxon>Gammaproteobacteria</taxon>
        <taxon>Lysobacterales</taxon>
        <taxon>Lysobacteraceae</taxon>
        <taxon>Luteimonas</taxon>
    </lineage>
</organism>
<comment type="caution">
    <text evidence="3">The sequence shown here is derived from an EMBL/GenBank/DDBJ whole genome shotgun (WGS) entry which is preliminary data.</text>
</comment>
<feature type="signal peptide" evidence="1">
    <location>
        <begin position="1"/>
        <end position="18"/>
    </location>
</feature>
<dbReference type="InterPro" id="IPR050266">
    <property type="entry name" value="AB_hydrolase_sf"/>
</dbReference>
<keyword evidence="4" id="KW-1185">Reference proteome</keyword>
<reference evidence="3 4" key="1">
    <citation type="submission" date="2019-07" db="EMBL/GenBank/DDBJ databases">
        <title>Luteimonas sp. YD-1 nov., isolated from acidic soil.</title>
        <authorList>
            <person name="Zhou J."/>
        </authorList>
    </citation>
    <scope>NUCLEOTIDE SEQUENCE [LARGE SCALE GENOMIC DNA]</scope>
    <source>
        <strain evidence="3 4">YD-1</strain>
    </source>
</reference>
<dbReference type="PROSITE" id="PS51257">
    <property type="entry name" value="PROKAR_LIPOPROTEIN"/>
    <property type="match status" value="1"/>
</dbReference>
<dbReference type="InterPro" id="IPR029058">
    <property type="entry name" value="AB_hydrolase_fold"/>
</dbReference>
<feature type="domain" description="AB hydrolase-1" evidence="2">
    <location>
        <begin position="96"/>
        <end position="462"/>
    </location>
</feature>
<gene>
    <name evidence="3" type="ORF">FQY79_10415</name>
</gene>
<feature type="chain" id="PRO_5022997633" evidence="1">
    <location>
        <begin position="19"/>
        <end position="506"/>
    </location>
</feature>
<dbReference type="RefSeq" id="WP_146312864.1">
    <property type="nucleotide sequence ID" value="NZ_VOHE01000005.1"/>
</dbReference>
<dbReference type="GO" id="GO:0016020">
    <property type="term" value="C:membrane"/>
    <property type="evidence" value="ECO:0007669"/>
    <property type="project" value="TreeGrafter"/>
</dbReference>
<dbReference type="PANTHER" id="PTHR43798:SF27">
    <property type="entry name" value="HYDROLASE ALPHA_BETA HYDROLASE FOLD FAMILY"/>
    <property type="match status" value="1"/>
</dbReference>
<dbReference type="InterPro" id="IPR000073">
    <property type="entry name" value="AB_hydrolase_1"/>
</dbReference>
<dbReference type="OrthoDB" id="4510475at2"/>
<dbReference type="Gene3D" id="3.40.50.1820">
    <property type="entry name" value="alpha/beta hydrolase"/>
    <property type="match status" value="1"/>
</dbReference>
<proteinExistence type="predicted"/>
<protein>
    <submittedName>
        <fullName evidence="3">Alpha/beta hydrolase</fullName>
    </submittedName>
</protein>
<dbReference type="PANTHER" id="PTHR43798">
    <property type="entry name" value="MONOACYLGLYCEROL LIPASE"/>
    <property type="match status" value="1"/>
</dbReference>
<evidence type="ECO:0000313" key="4">
    <source>
        <dbReference type="Proteomes" id="UP000315949"/>
    </source>
</evidence>
<dbReference type="SUPFAM" id="SSF53474">
    <property type="entry name" value="alpha/beta-Hydrolases"/>
    <property type="match status" value="1"/>
</dbReference>
<keyword evidence="1" id="KW-0732">Signal</keyword>
<dbReference type="EMBL" id="VOHE01000005">
    <property type="protein sequence ID" value="TWT18297.1"/>
    <property type="molecule type" value="Genomic_DNA"/>
</dbReference>
<accession>A0A5C5TXB6</accession>
<evidence type="ECO:0000313" key="3">
    <source>
        <dbReference type="EMBL" id="TWT18297.1"/>
    </source>
</evidence>
<name>A0A5C5TXB6_9GAMM</name>
<dbReference type="AlphaFoldDB" id="A0A5C5TXB6"/>